<dbReference type="Proteomes" id="UP000751190">
    <property type="component" value="Unassembled WGS sequence"/>
</dbReference>
<keyword evidence="2" id="KW-0472">Membrane</keyword>
<feature type="transmembrane region" description="Helical" evidence="2">
    <location>
        <begin position="404"/>
        <end position="427"/>
    </location>
</feature>
<name>A0A8J6C6T7_DIALT</name>
<evidence type="ECO:0000256" key="2">
    <source>
        <dbReference type="SAM" id="Phobius"/>
    </source>
</evidence>
<gene>
    <name evidence="3" type="ORF">KFE25_001239</name>
</gene>
<evidence type="ECO:0000256" key="1">
    <source>
        <dbReference type="SAM" id="MobiDB-lite"/>
    </source>
</evidence>
<dbReference type="AlphaFoldDB" id="A0A8J6C6T7"/>
<keyword evidence="4" id="KW-1185">Reference proteome</keyword>
<accession>A0A8J6C6T7</accession>
<evidence type="ECO:0000313" key="3">
    <source>
        <dbReference type="EMBL" id="KAG8457073.1"/>
    </source>
</evidence>
<keyword evidence="2" id="KW-0812">Transmembrane</keyword>
<feature type="region of interest" description="Disordered" evidence="1">
    <location>
        <begin position="366"/>
        <end position="398"/>
    </location>
</feature>
<proteinExistence type="predicted"/>
<dbReference type="EMBL" id="JAGTXO010000084">
    <property type="protein sequence ID" value="KAG8457073.1"/>
    <property type="molecule type" value="Genomic_DNA"/>
</dbReference>
<comment type="caution">
    <text evidence="3">The sequence shown here is derived from an EMBL/GenBank/DDBJ whole genome shotgun (WGS) entry which is preliminary data.</text>
</comment>
<feature type="compositionally biased region" description="Pro residues" evidence="1">
    <location>
        <begin position="366"/>
        <end position="376"/>
    </location>
</feature>
<sequence length="449" mass="45841">MAAVQRRQHAVVNTLAPLAAAGSVHAPRQTGKGLVAPDRSVMAAVLAALDHSDAAWLSAHAPGELRALPAKLQRLVGVAPARARGTPAHVGAAAAPPRALGAQQFAGTSARRALVLTLALAAIPAVVEAGPTVPTVLSLSFAMPSLVIWEPPVAPLSVPVAPLSVPLASLSEPLAPLSVPVAPLSEPLAPLNVPLAPLSVTVAPLSVPLASLSEPLAPLSVPVAPLSEPLASLSVPVAPLSVPLASLSEPVAPLSVTVAPLSVTVAPLSVSVTVEQSIEDVQQLLANMTAAFARGMQVPVKYVEAAVEPGSTRVRFTVSVPPPTTFQNVNVRANVLGITNQKVQAIFETAGLAEVITTVGVLSIVVPPPPPPPSPPPKRDDDDDDTDEGTSAPPPTPGLAQASLIALSTVVPVGSLIICMLAARLLYVRWLKVKLVKTQEESARRSRSP</sequence>
<reference evidence="3" key="1">
    <citation type="submission" date="2021-05" db="EMBL/GenBank/DDBJ databases">
        <title>The genome of the haptophyte Pavlova lutheri (Diacronema luteri, Pavlovales) - a model for lipid biosynthesis in eukaryotic algae.</title>
        <authorList>
            <person name="Hulatt C.J."/>
            <person name="Posewitz M.C."/>
        </authorList>
    </citation>
    <scope>NUCLEOTIDE SEQUENCE</scope>
    <source>
        <strain evidence="3">NIVA-4/92</strain>
    </source>
</reference>
<organism evidence="3 4">
    <name type="scientific">Diacronema lutheri</name>
    <name type="common">Unicellular marine alga</name>
    <name type="synonym">Monochrysis lutheri</name>
    <dbReference type="NCBI Taxonomy" id="2081491"/>
    <lineage>
        <taxon>Eukaryota</taxon>
        <taxon>Haptista</taxon>
        <taxon>Haptophyta</taxon>
        <taxon>Pavlovophyceae</taxon>
        <taxon>Pavlovales</taxon>
        <taxon>Pavlovaceae</taxon>
        <taxon>Diacronema</taxon>
    </lineage>
</organism>
<keyword evidence="2" id="KW-1133">Transmembrane helix</keyword>
<protein>
    <submittedName>
        <fullName evidence="3">Uncharacterized protein</fullName>
    </submittedName>
</protein>
<evidence type="ECO:0000313" key="4">
    <source>
        <dbReference type="Proteomes" id="UP000751190"/>
    </source>
</evidence>